<comment type="similarity">
    <text evidence="1 4">Belongs to the PAPS reductase family. CysH subfamily.</text>
</comment>
<comment type="subcellular location">
    <subcellularLocation>
        <location evidence="4">Cytoplasm</location>
    </subcellularLocation>
</comment>
<dbReference type="NCBIfam" id="TIGR00434">
    <property type="entry name" value="cysH"/>
    <property type="match status" value="1"/>
</dbReference>
<name>A0A2A3YID1_9MICO</name>
<dbReference type="GO" id="GO:0046872">
    <property type="term" value="F:metal ion binding"/>
    <property type="evidence" value="ECO:0007669"/>
    <property type="project" value="UniProtKB-KW"/>
</dbReference>
<dbReference type="EC" id="1.8.4.10" evidence="4"/>
<evidence type="ECO:0000256" key="3">
    <source>
        <dbReference type="ARBA" id="ARBA00024327"/>
    </source>
</evidence>
<dbReference type="GO" id="GO:0070814">
    <property type="term" value="P:hydrogen sulfide biosynthetic process"/>
    <property type="evidence" value="ECO:0007669"/>
    <property type="project" value="UniProtKB-UniRule"/>
</dbReference>
<dbReference type="Pfam" id="PF01507">
    <property type="entry name" value="PAPS_reduct"/>
    <property type="match status" value="1"/>
</dbReference>
<dbReference type="GO" id="GO:0019379">
    <property type="term" value="P:sulfate assimilation, phosphoadenylyl sulfate reduction by phosphoadenylyl-sulfate reductase (thioredoxin)"/>
    <property type="evidence" value="ECO:0007669"/>
    <property type="project" value="UniProtKB-UniRule"/>
</dbReference>
<dbReference type="GO" id="GO:0043866">
    <property type="term" value="F:adenylyl-sulfate reductase (thioredoxin) activity"/>
    <property type="evidence" value="ECO:0007669"/>
    <property type="project" value="UniProtKB-EC"/>
</dbReference>
<keyword evidence="4" id="KW-0963">Cytoplasm</keyword>
<feature type="binding site" evidence="4">
    <location>
        <position position="202"/>
    </location>
    <ligand>
        <name>[4Fe-4S] cluster</name>
        <dbReference type="ChEBI" id="CHEBI:49883"/>
    </ligand>
</feature>
<comment type="catalytic activity">
    <reaction evidence="4">
        <text>[thioredoxin]-disulfide + sulfite + AMP + 2 H(+) = adenosine 5'-phosphosulfate + [thioredoxin]-dithiol</text>
        <dbReference type="Rhea" id="RHEA:21976"/>
        <dbReference type="Rhea" id="RHEA-COMP:10698"/>
        <dbReference type="Rhea" id="RHEA-COMP:10700"/>
        <dbReference type="ChEBI" id="CHEBI:15378"/>
        <dbReference type="ChEBI" id="CHEBI:17359"/>
        <dbReference type="ChEBI" id="CHEBI:29950"/>
        <dbReference type="ChEBI" id="CHEBI:50058"/>
        <dbReference type="ChEBI" id="CHEBI:58243"/>
        <dbReference type="ChEBI" id="CHEBI:456215"/>
        <dbReference type="EC" id="1.8.4.10"/>
    </reaction>
</comment>
<comment type="function">
    <text evidence="4">Catalyzes the formation of sulfite from adenosine 5'-phosphosulfate (APS) using thioredoxin as an electron donor.</text>
</comment>
<reference evidence="7 8" key="1">
    <citation type="journal article" date="2017" name="Elife">
        <title>Extensive horizontal gene transfer in cheese-associated bacteria.</title>
        <authorList>
            <person name="Bonham K.S."/>
            <person name="Wolfe B.E."/>
            <person name="Dutton R.J."/>
        </authorList>
    </citation>
    <scope>NUCLEOTIDE SEQUENCE [LARGE SCALE GENOMIC DNA]</scope>
    <source>
        <strain evidence="7 8">341_9</strain>
    </source>
</reference>
<comment type="cofactor">
    <cofactor evidence="4">
        <name>[4Fe-4S] cluster</name>
        <dbReference type="ChEBI" id="CHEBI:49883"/>
    </cofactor>
    <text evidence="4">Binds 1 [4Fe-4S] cluster per subunit.</text>
</comment>
<dbReference type="Gene3D" id="3.40.50.620">
    <property type="entry name" value="HUPs"/>
    <property type="match status" value="1"/>
</dbReference>
<dbReference type="NCBIfam" id="NF002537">
    <property type="entry name" value="PRK02090.1"/>
    <property type="match status" value="1"/>
</dbReference>
<dbReference type="PIRSF" id="PIRSF000857">
    <property type="entry name" value="PAPS_reductase"/>
    <property type="match status" value="1"/>
</dbReference>
<feature type="binding site" evidence="4">
    <location>
        <position position="120"/>
    </location>
    <ligand>
        <name>[4Fe-4S] cluster</name>
        <dbReference type="ChEBI" id="CHEBI:49883"/>
    </ligand>
</feature>
<dbReference type="PANTHER" id="PTHR46509">
    <property type="entry name" value="PHOSPHOADENOSINE PHOSPHOSULFATE REDUCTASE"/>
    <property type="match status" value="1"/>
</dbReference>
<accession>A0A2A3YID1</accession>
<protein>
    <recommendedName>
        <fullName evidence="4">Adenosine 5'-phosphosulfate reductase</fullName>
        <shortName evidence="4">APS reductase</shortName>
        <ecNumber evidence="4">1.8.4.10</ecNumber>
    </recommendedName>
    <alternativeName>
        <fullName evidence="4">5'-adenylylsulfate reductase</fullName>
    </alternativeName>
    <alternativeName>
        <fullName evidence="4">Thioredoxin-dependent 5'-adenylylsulfate reductase</fullName>
    </alternativeName>
</protein>
<keyword evidence="4" id="KW-0479">Metal-binding</keyword>
<feature type="binding site" evidence="4">
    <location>
        <position position="205"/>
    </location>
    <ligand>
        <name>[4Fe-4S] cluster</name>
        <dbReference type="ChEBI" id="CHEBI:49883"/>
    </ligand>
</feature>
<dbReference type="Proteomes" id="UP000218598">
    <property type="component" value="Unassembled WGS sequence"/>
</dbReference>
<dbReference type="PANTHER" id="PTHR46509:SF1">
    <property type="entry name" value="PHOSPHOADENOSINE PHOSPHOSULFATE REDUCTASE"/>
    <property type="match status" value="1"/>
</dbReference>
<evidence type="ECO:0000256" key="2">
    <source>
        <dbReference type="ARBA" id="ARBA00023002"/>
    </source>
</evidence>
<dbReference type="EMBL" id="NRGR01000019">
    <property type="protein sequence ID" value="PCC39028.1"/>
    <property type="molecule type" value="Genomic_DNA"/>
</dbReference>
<dbReference type="InterPro" id="IPR014729">
    <property type="entry name" value="Rossmann-like_a/b/a_fold"/>
</dbReference>
<feature type="active site" description="Nucleophile; cysteine thiosulfonate intermediate" evidence="4">
    <location>
        <position position="228"/>
    </location>
</feature>
<dbReference type="GO" id="GO:0004604">
    <property type="term" value="F:phosphoadenylyl-sulfate reductase (thioredoxin) activity"/>
    <property type="evidence" value="ECO:0007669"/>
    <property type="project" value="UniProtKB-UniRule"/>
</dbReference>
<dbReference type="InterPro" id="IPR004511">
    <property type="entry name" value="PAPS/APS_Rdtase"/>
</dbReference>
<keyword evidence="4" id="KW-0408">Iron</keyword>
<dbReference type="OrthoDB" id="9794018at2"/>
<dbReference type="GO" id="GO:0051539">
    <property type="term" value="F:4 iron, 4 sulfur cluster binding"/>
    <property type="evidence" value="ECO:0007669"/>
    <property type="project" value="UniProtKB-UniRule"/>
</dbReference>
<keyword evidence="2 4" id="KW-0560">Oxidoreductase</keyword>
<dbReference type="AlphaFoldDB" id="A0A2A3YID1"/>
<keyword evidence="8" id="KW-1185">Reference proteome</keyword>
<dbReference type="SUPFAM" id="SSF52402">
    <property type="entry name" value="Adenine nucleotide alpha hydrolases-like"/>
    <property type="match status" value="1"/>
</dbReference>
<evidence type="ECO:0000313" key="7">
    <source>
        <dbReference type="EMBL" id="PCC39028.1"/>
    </source>
</evidence>
<sequence>MRALAEEASARFAALEETLAPDELAAAVSAWAAHTFGADLAVACSMADAVLPHVVSQHRPGVDVLFLETGYHFPETLRTRDRVARELDVTVVDVLPERTVPQQDADLGARLHDRDPAACCALRKVDPLRRALSGYDAWVTGVRREEGPTRADTPLVTYDEAFDLVKINPLVTWSFGQLMGYSHDHGLPENPLLEQGYPSIGCAPCTRAVAPGEDPRAGRWADSDKTECGLHPAGDSPSTIAPLSLLTVDTTQEPT</sequence>
<evidence type="ECO:0000313" key="8">
    <source>
        <dbReference type="Proteomes" id="UP000218598"/>
    </source>
</evidence>
<feature type="region of interest" description="Disordered" evidence="5">
    <location>
        <begin position="213"/>
        <end position="241"/>
    </location>
</feature>
<evidence type="ECO:0000256" key="5">
    <source>
        <dbReference type="SAM" id="MobiDB-lite"/>
    </source>
</evidence>
<dbReference type="HAMAP" id="MF_00063">
    <property type="entry name" value="CysH"/>
    <property type="match status" value="1"/>
</dbReference>
<feature type="domain" description="Phosphoadenosine phosphosulphate reductase" evidence="6">
    <location>
        <begin position="41"/>
        <end position="208"/>
    </location>
</feature>
<dbReference type="CDD" id="cd23945">
    <property type="entry name" value="PAPS_reductase"/>
    <property type="match status" value="1"/>
</dbReference>
<organism evidence="7 8">
    <name type="scientific">Brachybacterium alimentarium</name>
    <dbReference type="NCBI Taxonomy" id="47845"/>
    <lineage>
        <taxon>Bacteria</taxon>
        <taxon>Bacillati</taxon>
        <taxon>Actinomycetota</taxon>
        <taxon>Actinomycetes</taxon>
        <taxon>Micrococcales</taxon>
        <taxon>Dermabacteraceae</taxon>
        <taxon>Brachybacterium</taxon>
    </lineage>
</organism>
<feature type="binding site" evidence="4">
    <location>
        <position position="119"/>
    </location>
    <ligand>
        <name>[4Fe-4S] cluster</name>
        <dbReference type="ChEBI" id="CHEBI:49883"/>
    </ligand>
</feature>
<proteinExistence type="inferred from homology"/>
<evidence type="ECO:0000256" key="1">
    <source>
        <dbReference type="ARBA" id="ARBA00009732"/>
    </source>
</evidence>
<feature type="compositionally biased region" description="Basic and acidic residues" evidence="5">
    <location>
        <begin position="213"/>
        <end position="228"/>
    </location>
</feature>
<dbReference type="GO" id="GO:0005737">
    <property type="term" value="C:cytoplasm"/>
    <property type="evidence" value="ECO:0007669"/>
    <property type="project" value="UniProtKB-SubCell"/>
</dbReference>
<evidence type="ECO:0000259" key="6">
    <source>
        <dbReference type="Pfam" id="PF01507"/>
    </source>
</evidence>
<comment type="caution">
    <text evidence="7">The sequence shown here is derived from an EMBL/GenBank/DDBJ whole genome shotgun (WGS) entry which is preliminary data.</text>
</comment>
<gene>
    <name evidence="4" type="primary">cysH</name>
    <name evidence="7" type="ORF">CIK66_11290</name>
</gene>
<evidence type="ECO:0000256" key="4">
    <source>
        <dbReference type="HAMAP-Rule" id="MF_00063"/>
    </source>
</evidence>
<comment type="pathway">
    <text evidence="3 4">Sulfur metabolism; hydrogen sulfide biosynthesis; sulfite from sulfate.</text>
</comment>
<keyword evidence="4" id="KW-0411">Iron-sulfur</keyword>
<dbReference type="InterPro" id="IPR002500">
    <property type="entry name" value="PAPS_reduct_dom"/>
</dbReference>